<dbReference type="InterPro" id="IPR050090">
    <property type="entry name" value="Tyrosine_recombinase_XerCD"/>
</dbReference>
<keyword evidence="3" id="KW-0233">DNA recombination</keyword>
<dbReference type="Proteomes" id="UP000316852">
    <property type="component" value="Unassembled WGS sequence"/>
</dbReference>
<feature type="domain" description="Core-binding (CB)" evidence="6">
    <location>
        <begin position="1"/>
        <end position="95"/>
    </location>
</feature>
<dbReference type="InterPro" id="IPR044068">
    <property type="entry name" value="CB"/>
</dbReference>
<reference evidence="7 8" key="1">
    <citation type="journal article" date="2019" name="Nat. Microbiol.">
        <title>Mediterranean grassland soil C-N compound turnover is dependent on rainfall and depth, and is mediated by genomically divergent microorganisms.</title>
        <authorList>
            <person name="Diamond S."/>
            <person name="Andeer P.F."/>
            <person name="Li Z."/>
            <person name="Crits-Christoph A."/>
            <person name="Burstein D."/>
            <person name="Anantharaman K."/>
            <person name="Lane K.R."/>
            <person name="Thomas B.C."/>
            <person name="Pan C."/>
            <person name="Northen T.R."/>
            <person name="Banfield J.F."/>
        </authorList>
    </citation>
    <scope>NUCLEOTIDE SEQUENCE [LARGE SCALE GENOMIC DNA]</scope>
    <source>
        <strain evidence="7">WS_6</strain>
    </source>
</reference>
<name>A0A538T838_UNCEI</name>
<protein>
    <submittedName>
        <fullName evidence="7">Tyrosine recombinase XerC</fullName>
    </submittedName>
</protein>
<feature type="domain" description="Tyr recombinase" evidence="5">
    <location>
        <begin position="116"/>
        <end position="300"/>
    </location>
</feature>
<dbReference type="Pfam" id="PF00589">
    <property type="entry name" value="Phage_integrase"/>
    <property type="match status" value="1"/>
</dbReference>
<dbReference type="PROSITE" id="PS51898">
    <property type="entry name" value="TYR_RECOMBINASE"/>
    <property type="match status" value="1"/>
</dbReference>
<evidence type="ECO:0000256" key="2">
    <source>
        <dbReference type="ARBA" id="ARBA00023125"/>
    </source>
</evidence>
<dbReference type="InterPro" id="IPR013762">
    <property type="entry name" value="Integrase-like_cat_sf"/>
</dbReference>
<evidence type="ECO:0000313" key="8">
    <source>
        <dbReference type="Proteomes" id="UP000316852"/>
    </source>
</evidence>
<dbReference type="PROSITE" id="PS51900">
    <property type="entry name" value="CB"/>
    <property type="match status" value="1"/>
</dbReference>
<evidence type="ECO:0000256" key="4">
    <source>
        <dbReference type="PROSITE-ProRule" id="PRU01248"/>
    </source>
</evidence>
<gene>
    <name evidence="7" type="ORF">E6K76_03535</name>
</gene>
<sequence>MERWIAEFLEYLREQRRVSAGTLRAYRDDLTRFAAFGRSRLKRDARVPEDLTPELLAAFAAARSLEKARRKNRPVSARTLGRALAALRSFLRYLERRGRTTAALRGALPRVSTPQPLPAAISEVPLNELMDRAAASVSDRDTRALRALVAAEWLYGSGLRLSELTGLTWSRFDARRRLARVLGKGGRERVVPVGARAADTLARYWVAMGATPAPTRHLIPGRRGGAISPRTLERDIRAFLGALGPNTATHPHALRHSFATHLLDRGANLRAVQELLGHQNLGTTQIYTHVTRRRLKAAYARAHPRA</sequence>
<dbReference type="Gene3D" id="1.10.443.10">
    <property type="entry name" value="Intergrase catalytic core"/>
    <property type="match status" value="1"/>
</dbReference>
<dbReference type="GO" id="GO:0006310">
    <property type="term" value="P:DNA recombination"/>
    <property type="evidence" value="ECO:0007669"/>
    <property type="project" value="UniProtKB-KW"/>
</dbReference>
<evidence type="ECO:0000313" key="7">
    <source>
        <dbReference type="EMBL" id="TMQ59789.1"/>
    </source>
</evidence>
<comment type="caution">
    <text evidence="7">The sequence shown here is derived from an EMBL/GenBank/DDBJ whole genome shotgun (WGS) entry which is preliminary data.</text>
</comment>
<dbReference type="AlphaFoldDB" id="A0A538T838"/>
<dbReference type="SUPFAM" id="SSF56349">
    <property type="entry name" value="DNA breaking-rejoining enzymes"/>
    <property type="match status" value="1"/>
</dbReference>
<evidence type="ECO:0000256" key="3">
    <source>
        <dbReference type="ARBA" id="ARBA00023172"/>
    </source>
</evidence>
<dbReference type="Pfam" id="PF02899">
    <property type="entry name" value="Phage_int_SAM_1"/>
    <property type="match status" value="1"/>
</dbReference>
<dbReference type="EMBL" id="VBOW01000019">
    <property type="protein sequence ID" value="TMQ59789.1"/>
    <property type="molecule type" value="Genomic_DNA"/>
</dbReference>
<dbReference type="Gene3D" id="1.10.150.130">
    <property type="match status" value="1"/>
</dbReference>
<dbReference type="PANTHER" id="PTHR30349:SF90">
    <property type="entry name" value="TYROSINE RECOMBINASE XERD"/>
    <property type="match status" value="1"/>
</dbReference>
<dbReference type="GO" id="GO:0015074">
    <property type="term" value="P:DNA integration"/>
    <property type="evidence" value="ECO:0007669"/>
    <property type="project" value="UniProtKB-KW"/>
</dbReference>
<keyword evidence="1" id="KW-0229">DNA integration</keyword>
<organism evidence="7 8">
    <name type="scientific">Eiseniibacteriota bacterium</name>
    <dbReference type="NCBI Taxonomy" id="2212470"/>
    <lineage>
        <taxon>Bacteria</taxon>
        <taxon>Candidatus Eiseniibacteriota</taxon>
    </lineage>
</organism>
<dbReference type="InterPro" id="IPR011010">
    <property type="entry name" value="DNA_brk_join_enz"/>
</dbReference>
<evidence type="ECO:0000256" key="1">
    <source>
        <dbReference type="ARBA" id="ARBA00022908"/>
    </source>
</evidence>
<accession>A0A538T838</accession>
<dbReference type="GO" id="GO:0003677">
    <property type="term" value="F:DNA binding"/>
    <property type="evidence" value="ECO:0007669"/>
    <property type="project" value="UniProtKB-UniRule"/>
</dbReference>
<proteinExistence type="predicted"/>
<dbReference type="PANTHER" id="PTHR30349">
    <property type="entry name" value="PHAGE INTEGRASE-RELATED"/>
    <property type="match status" value="1"/>
</dbReference>
<evidence type="ECO:0000259" key="6">
    <source>
        <dbReference type="PROSITE" id="PS51900"/>
    </source>
</evidence>
<dbReference type="InterPro" id="IPR010998">
    <property type="entry name" value="Integrase_recombinase_N"/>
</dbReference>
<dbReference type="InterPro" id="IPR004107">
    <property type="entry name" value="Integrase_SAM-like_N"/>
</dbReference>
<keyword evidence="2 4" id="KW-0238">DNA-binding</keyword>
<evidence type="ECO:0000259" key="5">
    <source>
        <dbReference type="PROSITE" id="PS51898"/>
    </source>
</evidence>
<dbReference type="InterPro" id="IPR002104">
    <property type="entry name" value="Integrase_catalytic"/>
</dbReference>